<keyword evidence="4" id="KW-1185">Reference proteome</keyword>
<dbReference type="KEGG" id="hro:HELRODRAFT_174694"/>
<dbReference type="AlphaFoldDB" id="T1F8D6"/>
<name>T1F8D6_HELRO</name>
<dbReference type="EMBL" id="KB096743">
    <property type="protein sequence ID" value="ESO01719.1"/>
    <property type="molecule type" value="Genomic_DNA"/>
</dbReference>
<evidence type="ECO:0000256" key="1">
    <source>
        <dbReference type="SAM" id="Phobius"/>
    </source>
</evidence>
<keyword evidence="1" id="KW-1133">Transmembrane helix</keyword>
<evidence type="ECO:0000313" key="3">
    <source>
        <dbReference type="EnsemblMetazoa" id="HelroP174694"/>
    </source>
</evidence>
<dbReference type="RefSeq" id="XP_009020373.1">
    <property type="nucleotide sequence ID" value="XM_009022125.1"/>
</dbReference>
<dbReference type="EnsemblMetazoa" id="HelroT174694">
    <property type="protein sequence ID" value="HelroP174694"/>
    <property type="gene ID" value="HelroG174694"/>
</dbReference>
<organism evidence="3 4">
    <name type="scientific">Helobdella robusta</name>
    <name type="common">Californian leech</name>
    <dbReference type="NCBI Taxonomy" id="6412"/>
    <lineage>
        <taxon>Eukaryota</taxon>
        <taxon>Metazoa</taxon>
        <taxon>Spiralia</taxon>
        <taxon>Lophotrochozoa</taxon>
        <taxon>Annelida</taxon>
        <taxon>Clitellata</taxon>
        <taxon>Hirudinea</taxon>
        <taxon>Rhynchobdellida</taxon>
        <taxon>Glossiphoniidae</taxon>
        <taxon>Helobdella</taxon>
    </lineage>
</organism>
<dbReference type="InParanoid" id="T1F8D6"/>
<accession>T1F8D6</accession>
<dbReference type="CTD" id="20205085"/>
<feature type="transmembrane region" description="Helical" evidence="1">
    <location>
        <begin position="32"/>
        <end position="48"/>
    </location>
</feature>
<gene>
    <name evidence="3" type="primary">20205085</name>
    <name evidence="2" type="ORF">HELRODRAFT_174694</name>
</gene>
<dbReference type="EMBL" id="AMQM01005000">
    <property type="status" value="NOT_ANNOTATED_CDS"/>
    <property type="molecule type" value="Genomic_DNA"/>
</dbReference>
<keyword evidence="1" id="KW-0472">Membrane</keyword>
<reference evidence="2 4" key="2">
    <citation type="journal article" date="2013" name="Nature">
        <title>Insights into bilaterian evolution from three spiralian genomes.</title>
        <authorList>
            <person name="Simakov O."/>
            <person name="Marletaz F."/>
            <person name="Cho S.J."/>
            <person name="Edsinger-Gonzales E."/>
            <person name="Havlak P."/>
            <person name="Hellsten U."/>
            <person name="Kuo D.H."/>
            <person name="Larsson T."/>
            <person name="Lv J."/>
            <person name="Arendt D."/>
            <person name="Savage R."/>
            <person name="Osoegawa K."/>
            <person name="de Jong P."/>
            <person name="Grimwood J."/>
            <person name="Chapman J.A."/>
            <person name="Shapiro H."/>
            <person name="Aerts A."/>
            <person name="Otillar R.P."/>
            <person name="Terry A.Y."/>
            <person name="Boore J.L."/>
            <person name="Grigoriev I.V."/>
            <person name="Lindberg D.R."/>
            <person name="Seaver E.C."/>
            <person name="Weisblat D.A."/>
            <person name="Putnam N.H."/>
            <person name="Rokhsar D.S."/>
        </authorList>
    </citation>
    <scope>NUCLEOTIDE SEQUENCE</scope>
</reference>
<reference evidence="4" key="1">
    <citation type="submission" date="2012-12" db="EMBL/GenBank/DDBJ databases">
        <authorList>
            <person name="Hellsten U."/>
            <person name="Grimwood J."/>
            <person name="Chapman J.A."/>
            <person name="Shapiro H."/>
            <person name="Aerts A."/>
            <person name="Otillar R.P."/>
            <person name="Terry A.Y."/>
            <person name="Boore J.L."/>
            <person name="Simakov O."/>
            <person name="Marletaz F."/>
            <person name="Cho S.-J."/>
            <person name="Edsinger-Gonzales E."/>
            <person name="Havlak P."/>
            <person name="Kuo D.-H."/>
            <person name="Larsson T."/>
            <person name="Lv J."/>
            <person name="Arendt D."/>
            <person name="Savage R."/>
            <person name="Osoegawa K."/>
            <person name="de Jong P."/>
            <person name="Lindberg D.R."/>
            <person name="Seaver E.C."/>
            <person name="Weisblat D.A."/>
            <person name="Putnam N.H."/>
            <person name="Grigoriev I.V."/>
            <person name="Rokhsar D.S."/>
        </authorList>
    </citation>
    <scope>NUCLEOTIDE SEQUENCE</scope>
</reference>
<proteinExistence type="predicted"/>
<keyword evidence="1" id="KW-0812">Transmembrane</keyword>
<protein>
    <submittedName>
        <fullName evidence="2 3">Uncharacterized protein</fullName>
    </submittedName>
</protein>
<dbReference type="Proteomes" id="UP000015101">
    <property type="component" value="Unassembled WGS sequence"/>
</dbReference>
<dbReference type="HOGENOM" id="CLU_1961972_0_0_1"/>
<sequence length="128" mass="14764">MDNHTVKVIILINVIIISYCVSAMIYPQPYPFYVTFDLSLITFIIAFLPHTYLYLVAFITLMIVLTTLATALFFSSVVFIRNKIFFEADELPKFSLIFEKQFDVVCSLIMYLMGACQENSTWDNCTIV</sequence>
<dbReference type="GeneID" id="20205085"/>
<reference evidence="3" key="3">
    <citation type="submission" date="2015-06" db="UniProtKB">
        <authorList>
            <consortium name="EnsemblMetazoa"/>
        </authorList>
    </citation>
    <scope>IDENTIFICATION</scope>
</reference>
<evidence type="ECO:0000313" key="2">
    <source>
        <dbReference type="EMBL" id="ESO01719.1"/>
    </source>
</evidence>
<feature type="transmembrane region" description="Helical" evidence="1">
    <location>
        <begin position="6"/>
        <end position="25"/>
    </location>
</feature>
<evidence type="ECO:0000313" key="4">
    <source>
        <dbReference type="Proteomes" id="UP000015101"/>
    </source>
</evidence>
<feature type="transmembrane region" description="Helical" evidence="1">
    <location>
        <begin position="54"/>
        <end position="80"/>
    </location>
</feature>